<reference evidence="2" key="1">
    <citation type="submission" date="2021-01" db="EMBL/GenBank/DDBJ databases">
        <authorList>
            <person name="Bezrukov I."/>
        </authorList>
    </citation>
    <scope>NUCLEOTIDE SEQUENCE</scope>
</reference>
<dbReference type="AlphaFoldDB" id="A0A8S1ZH72"/>
<name>A0A8S1ZH72_ARAAE</name>
<dbReference type="InterPro" id="IPR029480">
    <property type="entry name" value="Transpos_assoc"/>
</dbReference>
<keyword evidence="3" id="KW-1185">Reference proteome</keyword>
<evidence type="ECO:0000313" key="3">
    <source>
        <dbReference type="Proteomes" id="UP000682877"/>
    </source>
</evidence>
<accession>A0A8S1ZH72</accession>
<evidence type="ECO:0000259" key="1">
    <source>
        <dbReference type="Pfam" id="PF13963"/>
    </source>
</evidence>
<proteinExistence type="predicted"/>
<evidence type="ECO:0000313" key="2">
    <source>
        <dbReference type="EMBL" id="CAE5959255.1"/>
    </source>
</evidence>
<dbReference type="Pfam" id="PF13963">
    <property type="entry name" value="Transpos_assoc"/>
    <property type="match status" value="1"/>
</dbReference>
<feature type="domain" description="Transposase-associated" evidence="1">
    <location>
        <begin position="3"/>
        <end position="78"/>
    </location>
</feature>
<dbReference type="Proteomes" id="UP000682877">
    <property type="component" value="Chromosome 1"/>
</dbReference>
<dbReference type="EMBL" id="LR999451">
    <property type="protein sequence ID" value="CAE5959255.1"/>
    <property type="molecule type" value="Genomic_DNA"/>
</dbReference>
<gene>
    <name evidence="2" type="ORF">AARE701A_LOCUS2792</name>
</gene>
<sequence>MDKAWVWLPRNSLEYEEGATKFVLDATSCLGNVLAMFCPCVDCRNVVHQSNETVLEHLVIRGMDLKYKRSKCWSKHGEISDKTADVHASENEAYDLFRTAFMESEGKQSSQQNNVEESETVERLILLVCSVMNYRNQKPFVVHMSLLKGILVKPHLKTSYSTVLYYSQAPHGQDIGKGSFVSVKIYIPDYRLLHMERKKQ</sequence>
<protein>
    <recommendedName>
        <fullName evidence="1">Transposase-associated domain-containing protein</fullName>
    </recommendedName>
</protein>
<organism evidence="2 3">
    <name type="scientific">Arabidopsis arenosa</name>
    <name type="common">Sand rock-cress</name>
    <name type="synonym">Cardaminopsis arenosa</name>
    <dbReference type="NCBI Taxonomy" id="38785"/>
    <lineage>
        <taxon>Eukaryota</taxon>
        <taxon>Viridiplantae</taxon>
        <taxon>Streptophyta</taxon>
        <taxon>Embryophyta</taxon>
        <taxon>Tracheophyta</taxon>
        <taxon>Spermatophyta</taxon>
        <taxon>Magnoliopsida</taxon>
        <taxon>eudicotyledons</taxon>
        <taxon>Gunneridae</taxon>
        <taxon>Pentapetalae</taxon>
        <taxon>rosids</taxon>
        <taxon>malvids</taxon>
        <taxon>Brassicales</taxon>
        <taxon>Brassicaceae</taxon>
        <taxon>Camelineae</taxon>
        <taxon>Arabidopsis</taxon>
    </lineage>
</organism>